<gene>
    <name evidence="1" type="ORF">F503_07486</name>
</gene>
<name>S3D8F3_OPHP1</name>
<dbReference type="HOGENOM" id="CLU_2427627_0_0_1"/>
<organism evidence="1 2">
    <name type="scientific">Ophiostoma piceae (strain UAMH 11346)</name>
    <name type="common">Sap stain fungus</name>
    <dbReference type="NCBI Taxonomy" id="1262450"/>
    <lineage>
        <taxon>Eukaryota</taxon>
        <taxon>Fungi</taxon>
        <taxon>Dikarya</taxon>
        <taxon>Ascomycota</taxon>
        <taxon>Pezizomycotina</taxon>
        <taxon>Sordariomycetes</taxon>
        <taxon>Sordariomycetidae</taxon>
        <taxon>Ophiostomatales</taxon>
        <taxon>Ophiostomataceae</taxon>
        <taxon>Ophiostoma</taxon>
    </lineage>
</organism>
<dbReference type="AlphaFoldDB" id="S3D8F3"/>
<dbReference type="VEuPathDB" id="FungiDB:F503_07486"/>
<sequence length="91" mass="10745">MQPLVAQPDMPDVFLGTRYNLYLYFDRICVDTQGLRDDFSWWHELYVRAPHEHPIIAKAAEIGRPVLWRGFDHSRHRMGQCNLAAQPYSRC</sequence>
<evidence type="ECO:0000313" key="2">
    <source>
        <dbReference type="Proteomes" id="UP000016923"/>
    </source>
</evidence>
<accession>S3D8F3</accession>
<dbReference type="EMBL" id="KE148147">
    <property type="protein sequence ID" value="EPE09710.1"/>
    <property type="molecule type" value="Genomic_DNA"/>
</dbReference>
<keyword evidence="2" id="KW-1185">Reference proteome</keyword>
<evidence type="ECO:0000313" key="1">
    <source>
        <dbReference type="EMBL" id="EPE09710.1"/>
    </source>
</evidence>
<reference evidence="1 2" key="1">
    <citation type="journal article" date="2013" name="BMC Genomics">
        <title>The genome and transcriptome of the pine saprophyte Ophiostoma piceae, and a comparison with the bark beetle-associated pine pathogen Grosmannia clavigera.</title>
        <authorList>
            <person name="Haridas S."/>
            <person name="Wang Y."/>
            <person name="Lim L."/>
            <person name="Massoumi Alamouti S."/>
            <person name="Jackman S."/>
            <person name="Docking R."/>
            <person name="Robertson G."/>
            <person name="Birol I."/>
            <person name="Bohlmann J."/>
            <person name="Breuil C."/>
        </authorList>
    </citation>
    <scope>NUCLEOTIDE SEQUENCE [LARGE SCALE GENOMIC DNA]</scope>
    <source>
        <strain evidence="1 2">UAMH 11346</strain>
    </source>
</reference>
<dbReference type="Proteomes" id="UP000016923">
    <property type="component" value="Unassembled WGS sequence"/>
</dbReference>
<proteinExistence type="predicted"/>
<protein>
    <submittedName>
        <fullName evidence="1">Uncharacterized protein</fullName>
    </submittedName>
</protein>